<evidence type="ECO:0000313" key="2">
    <source>
        <dbReference type="EMBL" id="CEM49000.1"/>
    </source>
</evidence>
<dbReference type="VEuPathDB" id="CryptoDB:Cvel_9138"/>
<accession>A0A0G4HWW9</accession>
<reference evidence="2" key="1">
    <citation type="submission" date="2014-11" db="EMBL/GenBank/DDBJ databases">
        <authorList>
            <person name="Otto D Thomas"/>
            <person name="Naeem Raeece"/>
        </authorList>
    </citation>
    <scope>NUCLEOTIDE SEQUENCE</scope>
</reference>
<feature type="compositionally biased region" description="Acidic residues" evidence="1">
    <location>
        <begin position="153"/>
        <end position="167"/>
    </location>
</feature>
<evidence type="ECO:0000256" key="1">
    <source>
        <dbReference type="SAM" id="MobiDB-lite"/>
    </source>
</evidence>
<feature type="compositionally biased region" description="Basic and acidic residues" evidence="1">
    <location>
        <begin position="107"/>
        <end position="138"/>
    </location>
</feature>
<dbReference type="EMBL" id="CDMZ01004208">
    <property type="protein sequence ID" value="CEM49000.1"/>
    <property type="molecule type" value="Genomic_DNA"/>
</dbReference>
<name>A0A0G4HWW9_9ALVE</name>
<feature type="region of interest" description="Disordered" evidence="1">
    <location>
        <begin position="90"/>
        <end position="138"/>
    </location>
</feature>
<gene>
    <name evidence="2" type="ORF">Cvel_9138</name>
</gene>
<protein>
    <submittedName>
        <fullName evidence="2">Uncharacterized protein</fullName>
    </submittedName>
</protein>
<sequence length="225" mass="24776">MPSQPHRQGDRIFLSVDSDHVQESDGFLVYAPSAILNGGVSNHFYFEVHIAKELFPSLTGDGWEWEKKVEIVITRCAQTKSLLIESIQEGSRAGPRFQSGEGEEKEADPVKKPREVTEEKETGTGKETELLPSSTERHYLVDPVEDVHLIDVEGPEGDNDDENSPDEDNLKGGDGTVGKEQEEGDGPPTKKQKVSLAVTFPDPIGALVFEDEIPEGAIRLRLKNA</sequence>
<feature type="region of interest" description="Disordered" evidence="1">
    <location>
        <begin position="150"/>
        <end position="196"/>
    </location>
</feature>
<dbReference type="AlphaFoldDB" id="A0A0G4HWW9"/>
<proteinExistence type="predicted"/>
<organism evidence="2">
    <name type="scientific">Chromera velia CCMP2878</name>
    <dbReference type="NCBI Taxonomy" id="1169474"/>
    <lineage>
        <taxon>Eukaryota</taxon>
        <taxon>Sar</taxon>
        <taxon>Alveolata</taxon>
        <taxon>Colpodellida</taxon>
        <taxon>Chromeraceae</taxon>
        <taxon>Chromera</taxon>
    </lineage>
</organism>